<feature type="transmembrane region" description="Helical" evidence="6">
    <location>
        <begin position="115"/>
        <end position="134"/>
    </location>
</feature>
<comment type="caution">
    <text evidence="7">The sequence shown here is derived from an EMBL/GenBank/DDBJ whole genome shotgun (WGS) entry which is preliminary data.</text>
</comment>
<dbReference type="EMBL" id="BSEN01000012">
    <property type="protein sequence ID" value="GLJ77023.1"/>
    <property type="molecule type" value="Genomic_DNA"/>
</dbReference>
<organism evidence="7 8">
    <name type="scientific">Leifsonia poae</name>
    <dbReference type="NCBI Taxonomy" id="110933"/>
    <lineage>
        <taxon>Bacteria</taxon>
        <taxon>Bacillati</taxon>
        <taxon>Actinomycetota</taxon>
        <taxon>Actinomycetes</taxon>
        <taxon>Micrococcales</taxon>
        <taxon>Microbacteriaceae</taxon>
        <taxon>Leifsonia</taxon>
    </lineage>
</organism>
<protein>
    <submittedName>
        <fullName evidence="7">Membrane protein</fullName>
    </submittedName>
</protein>
<dbReference type="PANTHER" id="PTHR23513">
    <property type="entry name" value="INTEGRAL MEMBRANE EFFLUX PROTEIN-RELATED"/>
    <property type="match status" value="1"/>
</dbReference>
<dbReference type="Gene3D" id="1.20.1250.20">
    <property type="entry name" value="MFS general substrate transporter like domains"/>
    <property type="match status" value="1"/>
</dbReference>
<gene>
    <name evidence="7" type="ORF">GCM10017584_25970</name>
</gene>
<feature type="transmembrane region" description="Helical" evidence="6">
    <location>
        <begin position="140"/>
        <end position="159"/>
    </location>
</feature>
<feature type="transmembrane region" description="Helical" evidence="6">
    <location>
        <begin position="22"/>
        <end position="42"/>
    </location>
</feature>
<keyword evidence="4 6" id="KW-1133">Transmembrane helix</keyword>
<comment type="subcellular location">
    <subcellularLocation>
        <location evidence="1">Cell membrane</location>
        <topology evidence="1">Multi-pass membrane protein</topology>
    </subcellularLocation>
</comment>
<dbReference type="GO" id="GO:0005886">
    <property type="term" value="C:plasma membrane"/>
    <property type="evidence" value="ECO:0007669"/>
    <property type="project" value="UniProtKB-SubCell"/>
</dbReference>
<evidence type="ECO:0000256" key="4">
    <source>
        <dbReference type="ARBA" id="ARBA00022989"/>
    </source>
</evidence>
<keyword evidence="2" id="KW-1003">Cell membrane</keyword>
<reference evidence="7" key="1">
    <citation type="journal article" date="2014" name="Int. J. Syst. Evol. Microbiol.">
        <title>Complete genome sequence of Corynebacterium casei LMG S-19264T (=DSM 44701T), isolated from a smear-ripened cheese.</title>
        <authorList>
            <consortium name="US DOE Joint Genome Institute (JGI-PGF)"/>
            <person name="Walter F."/>
            <person name="Albersmeier A."/>
            <person name="Kalinowski J."/>
            <person name="Ruckert C."/>
        </authorList>
    </citation>
    <scope>NUCLEOTIDE SEQUENCE</scope>
    <source>
        <strain evidence="7">VKM Ac-1401</strain>
    </source>
</reference>
<dbReference type="Proteomes" id="UP001142372">
    <property type="component" value="Unassembled WGS sequence"/>
</dbReference>
<keyword evidence="5 6" id="KW-0472">Membrane</keyword>
<proteinExistence type="predicted"/>
<evidence type="ECO:0000313" key="8">
    <source>
        <dbReference type="Proteomes" id="UP001142372"/>
    </source>
</evidence>
<name>A0A9W6M064_9MICO</name>
<sequence length="371" mass="37524">MAGLALGLLVHAQTGSALLTALVVFGPSLAQLFGASSLMSAADTVQPRILLATTAGAIAAAFAAQAALDLAPVGRLAIVVCASFALSLASGARWGLLADVVSADGYALARSAMNVSVGVMQVVGFALGGLLVAWLSPAPIFWFAVVTSLAGALVSWFGIGKHPSRRAGRPGLGVTWAANGLLLSRHSTRWLLLALCVPNGLVAGCEALFVSYSPSSAALFFMAGAAGMLAGDILMGRILTGHSRRIVAEWLRLLLPVPFLVFLCNPSVAVAAVMVAIGSIGYAASLGQQELLVALTPRELTGQLLGAESSARVAFQGLAAALAGALAEFVSTGLAIGLLSLTSVAVSLALIPGLRRAAASVPLVRPVYASH</sequence>
<evidence type="ECO:0000313" key="7">
    <source>
        <dbReference type="EMBL" id="GLJ77023.1"/>
    </source>
</evidence>
<feature type="transmembrane region" description="Helical" evidence="6">
    <location>
        <begin position="259"/>
        <end position="284"/>
    </location>
</feature>
<keyword evidence="8" id="KW-1185">Reference proteome</keyword>
<evidence type="ECO:0000256" key="2">
    <source>
        <dbReference type="ARBA" id="ARBA00022475"/>
    </source>
</evidence>
<accession>A0A9W6M064</accession>
<keyword evidence="3 6" id="KW-0812">Transmembrane</keyword>
<dbReference type="AlphaFoldDB" id="A0A9W6M064"/>
<dbReference type="PANTHER" id="PTHR23513:SF11">
    <property type="entry name" value="STAPHYLOFERRIN A TRANSPORTER"/>
    <property type="match status" value="1"/>
</dbReference>
<feature type="transmembrane region" description="Helical" evidence="6">
    <location>
        <begin position="329"/>
        <end position="351"/>
    </location>
</feature>
<evidence type="ECO:0000256" key="6">
    <source>
        <dbReference type="SAM" id="Phobius"/>
    </source>
</evidence>
<evidence type="ECO:0000256" key="5">
    <source>
        <dbReference type="ARBA" id="ARBA00023136"/>
    </source>
</evidence>
<evidence type="ECO:0000256" key="1">
    <source>
        <dbReference type="ARBA" id="ARBA00004651"/>
    </source>
</evidence>
<dbReference type="InterPro" id="IPR036259">
    <property type="entry name" value="MFS_trans_sf"/>
</dbReference>
<dbReference type="SUPFAM" id="SSF103473">
    <property type="entry name" value="MFS general substrate transporter"/>
    <property type="match status" value="1"/>
</dbReference>
<feature type="transmembrane region" description="Helical" evidence="6">
    <location>
        <begin position="190"/>
        <end position="212"/>
    </location>
</feature>
<feature type="transmembrane region" description="Helical" evidence="6">
    <location>
        <begin position="218"/>
        <end position="239"/>
    </location>
</feature>
<feature type="transmembrane region" description="Helical" evidence="6">
    <location>
        <begin position="49"/>
        <end position="68"/>
    </location>
</feature>
<feature type="transmembrane region" description="Helical" evidence="6">
    <location>
        <begin position="74"/>
        <end position="94"/>
    </location>
</feature>
<reference evidence="7" key="2">
    <citation type="submission" date="2023-01" db="EMBL/GenBank/DDBJ databases">
        <authorList>
            <person name="Sun Q."/>
            <person name="Evtushenko L."/>
        </authorList>
    </citation>
    <scope>NUCLEOTIDE SEQUENCE</scope>
    <source>
        <strain evidence="7">VKM Ac-1401</strain>
    </source>
</reference>
<evidence type="ECO:0000256" key="3">
    <source>
        <dbReference type="ARBA" id="ARBA00022692"/>
    </source>
</evidence>